<proteinExistence type="predicted"/>
<gene>
    <name evidence="1" type="ORF">BU26DRAFT_498688</name>
</gene>
<dbReference type="GeneID" id="54579683"/>
<dbReference type="Proteomes" id="UP000800094">
    <property type="component" value="Unassembled WGS sequence"/>
</dbReference>
<name>A0A6A6J0B3_9PLEO</name>
<keyword evidence="2" id="KW-1185">Reference proteome</keyword>
<dbReference type="AlphaFoldDB" id="A0A6A6J0B3"/>
<reference evidence="1" key="1">
    <citation type="journal article" date="2020" name="Stud. Mycol.">
        <title>101 Dothideomycetes genomes: a test case for predicting lifestyles and emergence of pathogens.</title>
        <authorList>
            <person name="Haridas S."/>
            <person name="Albert R."/>
            <person name="Binder M."/>
            <person name="Bloem J."/>
            <person name="Labutti K."/>
            <person name="Salamov A."/>
            <person name="Andreopoulos B."/>
            <person name="Baker S."/>
            <person name="Barry K."/>
            <person name="Bills G."/>
            <person name="Bluhm B."/>
            <person name="Cannon C."/>
            <person name="Castanera R."/>
            <person name="Culley D."/>
            <person name="Daum C."/>
            <person name="Ezra D."/>
            <person name="Gonzalez J."/>
            <person name="Henrissat B."/>
            <person name="Kuo A."/>
            <person name="Liang C."/>
            <person name="Lipzen A."/>
            <person name="Lutzoni F."/>
            <person name="Magnuson J."/>
            <person name="Mondo S."/>
            <person name="Nolan M."/>
            <person name="Ohm R."/>
            <person name="Pangilinan J."/>
            <person name="Park H.-J."/>
            <person name="Ramirez L."/>
            <person name="Alfaro M."/>
            <person name="Sun H."/>
            <person name="Tritt A."/>
            <person name="Yoshinaga Y."/>
            <person name="Zwiers L.-H."/>
            <person name="Turgeon B."/>
            <person name="Goodwin S."/>
            <person name="Spatafora J."/>
            <person name="Crous P."/>
            <person name="Grigoriev I."/>
        </authorList>
    </citation>
    <scope>NUCLEOTIDE SEQUENCE</scope>
    <source>
        <strain evidence="1">CBS 122368</strain>
    </source>
</reference>
<dbReference type="EMBL" id="ML987189">
    <property type="protein sequence ID" value="KAF2255938.1"/>
    <property type="molecule type" value="Genomic_DNA"/>
</dbReference>
<evidence type="ECO:0000313" key="2">
    <source>
        <dbReference type="Proteomes" id="UP000800094"/>
    </source>
</evidence>
<protein>
    <submittedName>
        <fullName evidence="1">Uncharacterized protein</fullName>
    </submittedName>
</protein>
<organism evidence="1 2">
    <name type="scientific">Trematosphaeria pertusa</name>
    <dbReference type="NCBI Taxonomy" id="390896"/>
    <lineage>
        <taxon>Eukaryota</taxon>
        <taxon>Fungi</taxon>
        <taxon>Dikarya</taxon>
        <taxon>Ascomycota</taxon>
        <taxon>Pezizomycotina</taxon>
        <taxon>Dothideomycetes</taxon>
        <taxon>Pleosporomycetidae</taxon>
        <taxon>Pleosporales</taxon>
        <taxon>Massarineae</taxon>
        <taxon>Trematosphaeriaceae</taxon>
        <taxon>Trematosphaeria</taxon>
    </lineage>
</organism>
<accession>A0A6A6J0B3</accession>
<evidence type="ECO:0000313" key="1">
    <source>
        <dbReference type="EMBL" id="KAF2255938.1"/>
    </source>
</evidence>
<sequence>MFRVLPYGLFQSRTNLERDGPLQFEQRNQLVDLLKRSKLRPERSNVHIFGKNTDPSVLLVVGYLGSTGFIADNLPHRLILERVRHELTWFLTSGFGLVYDLRSVVEDKFQFAVTIRTIPTWIRWTMAAPAPVAVGCRGHCLMLEGSS</sequence>
<dbReference type="RefSeq" id="XP_033690942.1">
    <property type="nucleotide sequence ID" value="XM_033826353.1"/>
</dbReference>